<organism evidence="9 10">
    <name type="scientific">Candidatus Opimibacter skivensis</name>
    <dbReference type="NCBI Taxonomy" id="2982028"/>
    <lineage>
        <taxon>Bacteria</taxon>
        <taxon>Pseudomonadati</taxon>
        <taxon>Bacteroidota</taxon>
        <taxon>Saprospiria</taxon>
        <taxon>Saprospirales</taxon>
        <taxon>Saprospiraceae</taxon>
        <taxon>Candidatus Opimibacter</taxon>
    </lineage>
</organism>
<dbReference type="PANTHER" id="PTHR30489">
    <property type="entry name" value="LIPOPROTEIN-RELEASING SYSTEM TRANSMEMBRANE PROTEIN LOLE"/>
    <property type="match status" value="1"/>
</dbReference>
<evidence type="ECO:0000259" key="8">
    <source>
        <dbReference type="Pfam" id="PF02687"/>
    </source>
</evidence>
<comment type="subcellular location">
    <subcellularLocation>
        <location evidence="1">Cell membrane</location>
        <topology evidence="1">Multi-pass membrane protein</topology>
    </subcellularLocation>
</comment>
<dbReference type="Proteomes" id="UP000808337">
    <property type="component" value="Unassembled WGS sequence"/>
</dbReference>
<evidence type="ECO:0000313" key="9">
    <source>
        <dbReference type="EMBL" id="MBK9981274.1"/>
    </source>
</evidence>
<sequence length="425" mass="47825">MGYEPWIARKLMASGGGGFTRIILWIATGAVGLSVAVMIVSLALMTGFKHEITRKMFGFWGHIHISDPRSVRSYEALPFEYDSTLVQNIENIRKVDYTPPAGSRSGDKVQTSEGGVHHVQAYIYLPGIITHDEQLEGIVLKGIGKDYDWNSINQFRVSDSTWSSLAIDELIISQVTATRLRLNVGDKLILHFIGKEQQLQRRFTIKGIYKTGLEENDSKFALASIDRVRELLGWSDTQVSGIEISIENIADLNLITDYIYQEEIPPHLYAENIKEKFPSLFEWLELQDINTIVIIGLMLAVAIINMITALLILILERTQMIGILKSMGARDKSIRQVFLWFAMFITIGGILIGNVLGLGLVLLEDKYQFIKLNEADYYLNYAPVMVMPWHLLVVNIGALLLIGICLIAPSFLVSKINPIKTIHFN</sequence>
<evidence type="ECO:0000256" key="3">
    <source>
        <dbReference type="ARBA" id="ARBA00022475"/>
    </source>
</evidence>
<gene>
    <name evidence="9" type="ORF">IPP15_02420</name>
</gene>
<name>A0A9D7SUM8_9BACT</name>
<comment type="caution">
    <text evidence="9">The sequence shown here is derived from an EMBL/GenBank/DDBJ whole genome shotgun (WGS) entry which is preliminary data.</text>
</comment>
<evidence type="ECO:0000256" key="6">
    <source>
        <dbReference type="ARBA" id="ARBA00023136"/>
    </source>
</evidence>
<protein>
    <submittedName>
        <fullName evidence="9">ABC transporter permease</fullName>
    </submittedName>
</protein>
<evidence type="ECO:0000256" key="1">
    <source>
        <dbReference type="ARBA" id="ARBA00004651"/>
    </source>
</evidence>
<dbReference type="InterPro" id="IPR003838">
    <property type="entry name" value="ABC3_permease_C"/>
</dbReference>
<feature type="transmembrane region" description="Helical" evidence="7">
    <location>
        <begin position="292"/>
        <end position="316"/>
    </location>
</feature>
<comment type="similarity">
    <text evidence="2">Belongs to the ABC-4 integral membrane protein family. LolC/E subfamily.</text>
</comment>
<feature type="domain" description="ABC3 transporter permease C-terminal" evidence="8">
    <location>
        <begin position="292"/>
        <end position="418"/>
    </location>
</feature>
<dbReference type="EMBL" id="JADKGY010000001">
    <property type="protein sequence ID" value="MBK9981274.1"/>
    <property type="molecule type" value="Genomic_DNA"/>
</dbReference>
<accession>A0A9D7SUM8</accession>
<proteinExistence type="inferred from homology"/>
<evidence type="ECO:0000313" key="10">
    <source>
        <dbReference type="Proteomes" id="UP000808337"/>
    </source>
</evidence>
<dbReference type="GO" id="GO:0044874">
    <property type="term" value="P:lipoprotein localization to outer membrane"/>
    <property type="evidence" value="ECO:0007669"/>
    <property type="project" value="TreeGrafter"/>
</dbReference>
<keyword evidence="5 7" id="KW-1133">Transmembrane helix</keyword>
<keyword evidence="4 7" id="KW-0812">Transmembrane</keyword>
<dbReference type="GO" id="GO:0098797">
    <property type="term" value="C:plasma membrane protein complex"/>
    <property type="evidence" value="ECO:0007669"/>
    <property type="project" value="TreeGrafter"/>
</dbReference>
<keyword evidence="3" id="KW-1003">Cell membrane</keyword>
<dbReference type="PANTHER" id="PTHR30489:SF0">
    <property type="entry name" value="LIPOPROTEIN-RELEASING SYSTEM TRANSMEMBRANE PROTEIN LOLE"/>
    <property type="match status" value="1"/>
</dbReference>
<evidence type="ECO:0000256" key="5">
    <source>
        <dbReference type="ARBA" id="ARBA00022989"/>
    </source>
</evidence>
<dbReference type="InterPro" id="IPR051447">
    <property type="entry name" value="Lipoprotein-release_system"/>
</dbReference>
<dbReference type="Pfam" id="PF02687">
    <property type="entry name" value="FtsX"/>
    <property type="match status" value="1"/>
</dbReference>
<feature type="transmembrane region" description="Helical" evidence="7">
    <location>
        <begin position="389"/>
        <end position="413"/>
    </location>
</feature>
<evidence type="ECO:0000256" key="2">
    <source>
        <dbReference type="ARBA" id="ARBA00005236"/>
    </source>
</evidence>
<dbReference type="AlphaFoldDB" id="A0A9D7SUM8"/>
<reference evidence="9 10" key="1">
    <citation type="submission" date="2020-10" db="EMBL/GenBank/DDBJ databases">
        <title>Connecting structure to function with the recovery of over 1000 high-quality activated sludge metagenome-assembled genomes encoding full-length rRNA genes using long-read sequencing.</title>
        <authorList>
            <person name="Singleton C.M."/>
            <person name="Petriglieri F."/>
            <person name="Kristensen J.M."/>
            <person name="Kirkegaard R.H."/>
            <person name="Michaelsen T.Y."/>
            <person name="Andersen M.H."/>
            <person name="Karst S.M."/>
            <person name="Dueholm M.S."/>
            <person name="Nielsen P.H."/>
            <person name="Albertsen M."/>
        </authorList>
    </citation>
    <scope>NUCLEOTIDE SEQUENCE [LARGE SCALE GENOMIC DNA]</scope>
    <source>
        <strain evidence="9">Ribe_18-Q3-R11-54_MAXAC.273</strain>
    </source>
</reference>
<evidence type="ECO:0000256" key="7">
    <source>
        <dbReference type="SAM" id="Phobius"/>
    </source>
</evidence>
<feature type="transmembrane region" description="Helical" evidence="7">
    <location>
        <begin position="22"/>
        <end position="45"/>
    </location>
</feature>
<feature type="transmembrane region" description="Helical" evidence="7">
    <location>
        <begin position="337"/>
        <end position="363"/>
    </location>
</feature>
<evidence type="ECO:0000256" key="4">
    <source>
        <dbReference type="ARBA" id="ARBA00022692"/>
    </source>
</evidence>
<keyword evidence="6 7" id="KW-0472">Membrane</keyword>